<dbReference type="PANTHER" id="PTHR43212:SF3">
    <property type="entry name" value="QUERCETIN 2,3-DIOXYGENASE"/>
    <property type="match status" value="1"/>
</dbReference>
<dbReference type="Pfam" id="PF17954">
    <property type="entry name" value="Pirin_C_2"/>
    <property type="match status" value="1"/>
</dbReference>
<organism evidence="4 5">
    <name type="scientific">Clostridium simiarum</name>
    <dbReference type="NCBI Taxonomy" id="2841506"/>
    <lineage>
        <taxon>Bacteria</taxon>
        <taxon>Bacillati</taxon>
        <taxon>Bacillota</taxon>
        <taxon>Clostridia</taxon>
        <taxon>Eubacteriales</taxon>
        <taxon>Clostridiaceae</taxon>
        <taxon>Clostridium</taxon>
    </lineage>
</organism>
<accession>A0ABS6EZ06</accession>
<evidence type="ECO:0000259" key="3">
    <source>
        <dbReference type="Pfam" id="PF17954"/>
    </source>
</evidence>
<dbReference type="PANTHER" id="PTHR43212">
    <property type="entry name" value="QUERCETIN 2,3-DIOXYGENASE"/>
    <property type="match status" value="1"/>
</dbReference>
<dbReference type="InterPro" id="IPR041602">
    <property type="entry name" value="Quercetinase_C"/>
</dbReference>
<evidence type="ECO:0000313" key="4">
    <source>
        <dbReference type="EMBL" id="MBU5590889.1"/>
    </source>
</evidence>
<gene>
    <name evidence="4" type="ORF">KQI89_03855</name>
</gene>
<dbReference type="InterPro" id="IPR003829">
    <property type="entry name" value="Pirin_N_dom"/>
</dbReference>
<dbReference type="CDD" id="cd02910">
    <property type="entry name" value="cupin_Yhhw_N"/>
    <property type="match status" value="1"/>
</dbReference>
<name>A0ABS6EZ06_9CLOT</name>
<protein>
    <submittedName>
        <fullName evidence="4">Pirin family protein</fullName>
    </submittedName>
</protein>
<dbReference type="InterPro" id="IPR012093">
    <property type="entry name" value="Pirin"/>
</dbReference>
<evidence type="ECO:0000259" key="2">
    <source>
        <dbReference type="Pfam" id="PF02678"/>
    </source>
</evidence>
<proteinExistence type="inferred from homology"/>
<evidence type="ECO:0000256" key="1">
    <source>
        <dbReference type="RuleBase" id="RU003457"/>
    </source>
</evidence>
<feature type="domain" description="Quercetin 2,3-dioxygenase C-terminal cupin" evidence="3">
    <location>
        <begin position="146"/>
        <end position="229"/>
    </location>
</feature>
<feature type="domain" description="Pirin N-terminal" evidence="2">
    <location>
        <begin position="15"/>
        <end position="118"/>
    </location>
</feature>
<dbReference type="Pfam" id="PF02678">
    <property type="entry name" value="Pirin"/>
    <property type="match status" value="1"/>
</dbReference>
<evidence type="ECO:0000313" key="5">
    <source>
        <dbReference type="Proteomes" id="UP000736583"/>
    </source>
</evidence>
<dbReference type="RefSeq" id="WP_216455972.1">
    <property type="nucleotide sequence ID" value="NZ_JAHLQL010000001.1"/>
</dbReference>
<comment type="similarity">
    <text evidence="1">Belongs to the pirin family.</text>
</comment>
<dbReference type="EMBL" id="JAHLQL010000001">
    <property type="protein sequence ID" value="MBU5590889.1"/>
    <property type="molecule type" value="Genomic_DNA"/>
</dbReference>
<dbReference type="Proteomes" id="UP000736583">
    <property type="component" value="Unassembled WGS sequence"/>
</dbReference>
<comment type="caution">
    <text evidence="4">The sequence shown here is derived from an EMBL/GenBank/DDBJ whole genome shotgun (WGS) entry which is preliminary data.</text>
</comment>
<keyword evidence="5" id="KW-1185">Reference proteome</keyword>
<reference evidence="4 5" key="1">
    <citation type="submission" date="2021-06" db="EMBL/GenBank/DDBJ databases">
        <authorList>
            <person name="Sun Q."/>
            <person name="Li D."/>
        </authorList>
    </citation>
    <scope>NUCLEOTIDE SEQUENCE [LARGE SCALE GENOMIC DNA]</scope>
    <source>
        <strain evidence="4 5">MSJ-4</strain>
    </source>
</reference>
<sequence>MIKKIDSKNMGSSDLGWLKSLFHFSFAEYYNSHNINFGVLRVLNDDLIKSNNGFDTHGHRDMEIISYVVNGQLTHGDSMGNKRTIERGQVQYMSAGTGVLHSEHNYGEDTARLLQIWIMPDKKGYEPSYGDYMFHWEDRKNKWLHIVSGKLGEAPIKINQDANFYVLELEENEEIDFHVKDGRQAYLVQIEGIAEINEVILKEKDAMEIIEEKLLIKSKEKSHIIVIEMKKEK</sequence>
<dbReference type="PIRSF" id="PIRSF006232">
    <property type="entry name" value="Pirin"/>
    <property type="match status" value="1"/>
</dbReference>